<protein>
    <recommendedName>
        <fullName evidence="7">Uridine 5'-monophosphate synthase</fullName>
        <ecNumber evidence="5">2.4.2.10</ecNumber>
        <ecNumber evidence="6">4.1.1.23</ecNumber>
    </recommendedName>
</protein>
<evidence type="ECO:0000256" key="10">
    <source>
        <dbReference type="ARBA" id="ARBA00022793"/>
    </source>
</evidence>
<feature type="domain" description="Orotidine 5'-phosphate decarboxylase" evidence="14">
    <location>
        <begin position="243"/>
        <end position="457"/>
    </location>
</feature>
<evidence type="ECO:0000256" key="7">
    <source>
        <dbReference type="ARBA" id="ARBA00015047"/>
    </source>
</evidence>
<keyword evidence="11" id="KW-0665">Pyrimidine biosynthesis</keyword>
<evidence type="ECO:0000256" key="11">
    <source>
        <dbReference type="ARBA" id="ARBA00022975"/>
    </source>
</evidence>
<dbReference type="InterPro" id="IPR013785">
    <property type="entry name" value="Aldolase_TIM"/>
</dbReference>
<dbReference type="SMART" id="SM00934">
    <property type="entry name" value="OMPdecase"/>
    <property type="match status" value="1"/>
</dbReference>
<proteinExistence type="inferred from homology"/>
<evidence type="ECO:0000313" key="15">
    <source>
        <dbReference type="EMBL" id="KAL0892821.1"/>
    </source>
</evidence>
<dbReference type="SUPFAM" id="SSF53271">
    <property type="entry name" value="PRTase-like"/>
    <property type="match status" value="1"/>
</dbReference>
<evidence type="ECO:0000256" key="5">
    <source>
        <dbReference type="ARBA" id="ARBA00011971"/>
    </source>
</evidence>
<evidence type="ECO:0000256" key="8">
    <source>
        <dbReference type="ARBA" id="ARBA00022676"/>
    </source>
</evidence>
<dbReference type="Gene3D" id="3.40.50.2020">
    <property type="match status" value="1"/>
</dbReference>
<keyword evidence="8" id="KW-0328">Glycosyltransferase</keyword>
<dbReference type="CDD" id="cd06223">
    <property type="entry name" value="PRTases_typeI"/>
    <property type="match status" value="1"/>
</dbReference>
<dbReference type="Gene3D" id="3.20.20.70">
    <property type="entry name" value="Aldolase class I"/>
    <property type="match status" value="1"/>
</dbReference>
<gene>
    <name evidence="15" type="ORF">ABMA27_014514</name>
</gene>
<dbReference type="SUPFAM" id="SSF51366">
    <property type="entry name" value="Ribulose-phoshate binding barrel"/>
    <property type="match status" value="1"/>
</dbReference>
<evidence type="ECO:0000256" key="6">
    <source>
        <dbReference type="ARBA" id="ARBA00012321"/>
    </source>
</evidence>
<dbReference type="HAMAP" id="MF_01208">
    <property type="entry name" value="PyrE"/>
    <property type="match status" value="1"/>
</dbReference>
<comment type="pathway">
    <text evidence="2">Pyrimidine metabolism; UMP biosynthesis via de novo pathway; UMP from orotate: step 1/2.</text>
</comment>
<dbReference type="Pfam" id="PF00215">
    <property type="entry name" value="OMPdecase"/>
    <property type="match status" value="1"/>
</dbReference>
<dbReference type="CDD" id="cd04725">
    <property type="entry name" value="OMP_decarboxylase_like"/>
    <property type="match status" value="1"/>
</dbReference>
<dbReference type="InterPro" id="IPR011060">
    <property type="entry name" value="RibuloseP-bd_barrel"/>
</dbReference>
<accession>A0ABR3I9A0</accession>
<keyword evidence="10" id="KW-0210">Decarboxylase</keyword>
<keyword evidence="12" id="KW-0456">Lyase</keyword>
<comment type="caution">
    <text evidence="15">The sequence shown here is derived from an EMBL/GenBank/DDBJ whole genome shotgun (WGS) entry which is preliminary data.</text>
</comment>
<evidence type="ECO:0000256" key="1">
    <source>
        <dbReference type="ARBA" id="ARBA00004861"/>
    </source>
</evidence>
<reference evidence="15 16" key="1">
    <citation type="submission" date="2024-06" db="EMBL/GenBank/DDBJ databases">
        <title>A chromosome-level genome assembly of beet webworm, Loxostege sticticalis.</title>
        <authorList>
            <person name="Zhang Y."/>
        </authorList>
    </citation>
    <scope>NUCLEOTIDE SEQUENCE [LARGE SCALE GENOMIC DNA]</scope>
    <source>
        <strain evidence="15">AQ026</strain>
        <tissue evidence="15">Whole body</tissue>
    </source>
</reference>
<dbReference type="EC" id="2.4.2.10" evidence="5"/>
<dbReference type="InterPro" id="IPR004467">
    <property type="entry name" value="Or_phspho_trans_dom"/>
</dbReference>
<comment type="similarity">
    <text evidence="4">In the C-terminal section; belongs to the OMP decarboxylase family.</text>
</comment>
<dbReference type="NCBIfam" id="TIGR01740">
    <property type="entry name" value="pyrF"/>
    <property type="match status" value="1"/>
</dbReference>
<dbReference type="InterPro" id="IPR029057">
    <property type="entry name" value="PRTase-like"/>
</dbReference>
<dbReference type="InterPro" id="IPR018089">
    <property type="entry name" value="OMPdecase_AS"/>
</dbReference>
<dbReference type="InterPro" id="IPR001754">
    <property type="entry name" value="OMPdeCOase_dom"/>
</dbReference>
<sequence>MCDEQKLEHLAVKLFEINAVKFGEFTTKSGIKTPVYFDLRVIVSYPEVMQLISNLIHDFALKDTKCDHLCGVPYTALPIATLLSVQANIPMLMRRKEAKAYGTKKMIEGHYKAGQKCLIIEDVVTSGSSVLETVKDLRKEGLVAEEAVIILDREQGGRQNLATNDVAIKSLFTMSNLINILVEHNKISAQMALKVKNYLNDTKAPAVENIQDRTLLPYEKRAELATNSIAKELFNIMATKKTNLCLSVDLTTTTSILDLLEKVGEHVCLVKTHIDIIEDFSADFITRLKSLAKRFNFLILEDRKYADIGNTVSLQYLKGLYKVAEWADCVTVHSLPGEGILKALNNSTNGVSQGVFLLAEMSSEGNLITPDYTEETVKMALKYPNLMCGFVCQNKSTFKEPGLIQLTPGVQLESTKDGLGQVYNTPEKVMLEKGADVVVVGRGIVAAKSPESQALVYKDVLWKNYLKRVSGKMEL</sequence>
<comment type="pathway">
    <text evidence="1">Pyrimidine metabolism; UMP biosynthesis via de novo pathway; UMP from orotate: step 2/2.</text>
</comment>
<dbReference type="Proteomes" id="UP001549920">
    <property type="component" value="Unassembled WGS sequence"/>
</dbReference>
<dbReference type="EMBL" id="JBEUOH010000006">
    <property type="protein sequence ID" value="KAL0892821.1"/>
    <property type="molecule type" value="Genomic_DNA"/>
</dbReference>
<evidence type="ECO:0000256" key="9">
    <source>
        <dbReference type="ARBA" id="ARBA00022679"/>
    </source>
</evidence>
<comment type="similarity">
    <text evidence="3">In the N-terminal section; belongs to the purine/pyrimidine phosphoribosyltransferase family.</text>
</comment>
<dbReference type="InterPro" id="IPR000836">
    <property type="entry name" value="PRTase_dom"/>
</dbReference>
<keyword evidence="16" id="KW-1185">Reference proteome</keyword>
<evidence type="ECO:0000256" key="2">
    <source>
        <dbReference type="ARBA" id="ARBA00004889"/>
    </source>
</evidence>
<organism evidence="15 16">
    <name type="scientific">Loxostege sticticalis</name>
    <name type="common">Beet webworm moth</name>
    <dbReference type="NCBI Taxonomy" id="481309"/>
    <lineage>
        <taxon>Eukaryota</taxon>
        <taxon>Metazoa</taxon>
        <taxon>Ecdysozoa</taxon>
        <taxon>Arthropoda</taxon>
        <taxon>Hexapoda</taxon>
        <taxon>Insecta</taxon>
        <taxon>Pterygota</taxon>
        <taxon>Neoptera</taxon>
        <taxon>Endopterygota</taxon>
        <taxon>Lepidoptera</taxon>
        <taxon>Glossata</taxon>
        <taxon>Ditrysia</taxon>
        <taxon>Pyraloidea</taxon>
        <taxon>Crambidae</taxon>
        <taxon>Pyraustinae</taxon>
        <taxon>Loxostege</taxon>
    </lineage>
</organism>
<evidence type="ECO:0000256" key="3">
    <source>
        <dbReference type="ARBA" id="ARBA00006221"/>
    </source>
</evidence>
<dbReference type="InterPro" id="IPR023031">
    <property type="entry name" value="OPRT"/>
</dbReference>
<evidence type="ECO:0000313" key="16">
    <source>
        <dbReference type="Proteomes" id="UP001549920"/>
    </source>
</evidence>
<dbReference type="Pfam" id="PF00156">
    <property type="entry name" value="Pribosyltran"/>
    <property type="match status" value="1"/>
</dbReference>
<dbReference type="PROSITE" id="PS00156">
    <property type="entry name" value="OMPDECASE"/>
    <property type="match status" value="1"/>
</dbReference>
<evidence type="ECO:0000259" key="14">
    <source>
        <dbReference type="SMART" id="SM00934"/>
    </source>
</evidence>
<name>A0ABR3I9A0_LOXSC</name>
<evidence type="ECO:0000256" key="13">
    <source>
        <dbReference type="ARBA" id="ARBA00023268"/>
    </source>
</evidence>
<dbReference type="EC" id="4.1.1.23" evidence="6"/>
<dbReference type="PANTHER" id="PTHR19278:SF9">
    <property type="entry name" value="URIDINE 5'-MONOPHOSPHATE SYNTHASE"/>
    <property type="match status" value="1"/>
</dbReference>
<dbReference type="NCBIfam" id="TIGR00336">
    <property type="entry name" value="pyrE"/>
    <property type="match status" value="1"/>
</dbReference>
<keyword evidence="9" id="KW-0808">Transferase</keyword>
<dbReference type="InterPro" id="IPR014732">
    <property type="entry name" value="OMPdecase"/>
</dbReference>
<dbReference type="PANTHER" id="PTHR19278">
    <property type="entry name" value="OROTATE PHOSPHORIBOSYLTRANSFERASE"/>
    <property type="match status" value="1"/>
</dbReference>
<evidence type="ECO:0000256" key="4">
    <source>
        <dbReference type="ARBA" id="ARBA00009769"/>
    </source>
</evidence>
<evidence type="ECO:0000256" key="12">
    <source>
        <dbReference type="ARBA" id="ARBA00023239"/>
    </source>
</evidence>
<keyword evidence="13" id="KW-0511">Multifunctional enzyme</keyword>